<dbReference type="GO" id="GO:0055120">
    <property type="term" value="C:striated muscle dense body"/>
    <property type="evidence" value="ECO:0007669"/>
    <property type="project" value="TreeGrafter"/>
</dbReference>
<dbReference type="GO" id="GO:0016529">
    <property type="term" value="C:sarcoplasmic reticulum"/>
    <property type="evidence" value="ECO:0007669"/>
    <property type="project" value="TreeGrafter"/>
</dbReference>
<gene>
    <name evidence="4" type="ORF">LOAG_18903</name>
</gene>
<dbReference type="SUPFAM" id="SSF54060">
    <property type="entry name" value="His-Me finger endonucleases"/>
    <property type="match status" value="1"/>
</dbReference>
<dbReference type="PANTHER" id="PTHR10151">
    <property type="entry name" value="ECTONUCLEOTIDE PYROPHOSPHATASE/PHOSPHODIESTERASE"/>
    <property type="match status" value="1"/>
</dbReference>
<dbReference type="AlphaFoldDB" id="A0A1S0UDN6"/>
<dbReference type="GO" id="GO:0046872">
    <property type="term" value="F:metal ion binding"/>
    <property type="evidence" value="ECO:0007669"/>
    <property type="project" value="InterPro"/>
</dbReference>
<dbReference type="GO" id="GO:0003676">
    <property type="term" value="F:nucleic acid binding"/>
    <property type="evidence" value="ECO:0007669"/>
    <property type="project" value="InterPro"/>
</dbReference>
<evidence type="ECO:0000313" key="4">
    <source>
        <dbReference type="EMBL" id="EJD73685.1"/>
    </source>
</evidence>
<dbReference type="InterPro" id="IPR020821">
    <property type="entry name" value="ENPP1-3/EXOG-like_nuc-like"/>
</dbReference>
<dbReference type="GeneID" id="9946608"/>
<dbReference type="PANTHER" id="PTHR10151:SF114">
    <property type="entry name" value="ECTONUCLEOTIDE PYROPHOSPHATASE_PHOSPHODIESTERASE C27A7.3"/>
    <property type="match status" value="1"/>
</dbReference>
<protein>
    <submittedName>
        <fullName evidence="4">Type I phosphodiesterase/nucleotide pyrophosphatase</fullName>
    </submittedName>
</protein>
<dbReference type="Gene3D" id="3.40.570.10">
    <property type="entry name" value="Extracellular Endonuclease, subunit A"/>
    <property type="match status" value="1"/>
</dbReference>
<dbReference type="InterPro" id="IPR044925">
    <property type="entry name" value="His-Me_finger_sf"/>
</dbReference>
<dbReference type="KEGG" id="loa:LOAG_18903"/>
<sequence>MAKCGTTAEYMYGTYPTKTFPNHYSIATGLYPESHGIVDNVIYDNRLKTEFINIRRTNDPQYFNGEPIWNVLERQNVTTACLFWPACDSMINGMQSTYNLKYNRSMPYRDRMDQIVAWLGMPTNLRPSLIMAYFDQPDFVSHFKDNEEISKELENIEHILDYLFKTLHSMELLNCVNVIILSDHGIQKINHRYYFDEMINSENILFADGVIGQMYFPNDTNSLTLQDKIMKTMEKLKCYNKEYYRVYDKRRIPKRYHFSKSNRIGDIILDAQLGTIFYENIAADYNKTHDHGYDFILEPMHAIFYAYGPNIAQGLVLKPFQNVELFNLMIALLNVNSNLSSPNNGTEGRLNSVLNGISVNKPQRSDLTSTIALIERINSNFSLSQLRQENDPAELITTSLSVKGTNDLQVNLHSDFLKGHFTNLEKITSDYAKLYNEVVVISGSIYDFDDNDFVADSSGLYLKRLLRHFTNLEKITSDYAKLYNEVVVISGSIYDFDDNDFVADSSGLYLKRNTTPSHIFRVIFRCKNSRWLNDELQCNNVKSLDVLSFILPNVPGDYNCLDSLSYLTANKASLRDIELLTGLEFLPTSWIPAAELYDDEFSITLRTMMPEYLWLEKEQKRFKNDMNSSRY</sequence>
<evidence type="ECO:0000256" key="2">
    <source>
        <dbReference type="ARBA" id="ARBA00023180"/>
    </source>
</evidence>
<organism evidence="4">
    <name type="scientific">Loa loa</name>
    <name type="common">Eye worm</name>
    <name type="synonym">Filaria loa</name>
    <dbReference type="NCBI Taxonomy" id="7209"/>
    <lineage>
        <taxon>Eukaryota</taxon>
        <taxon>Metazoa</taxon>
        <taxon>Ecdysozoa</taxon>
        <taxon>Nematoda</taxon>
        <taxon>Chromadorea</taxon>
        <taxon>Rhabditida</taxon>
        <taxon>Spirurina</taxon>
        <taxon>Spiruromorpha</taxon>
        <taxon>Filarioidea</taxon>
        <taxon>Onchocercidae</taxon>
        <taxon>Loa</taxon>
    </lineage>
</organism>
<dbReference type="Gene3D" id="3.40.720.10">
    <property type="entry name" value="Alkaline Phosphatase, subunit A"/>
    <property type="match status" value="1"/>
</dbReference>
<evidence type="ECO:0000259" key="3">
    <source>
        <dbReference type="SMART" id="SM00477"/>
    </source>
</evidence>
<reference evidence="4" key="1">
    <citation type="submission" date="2012-04" db="EMBL/GenBank/DDBJ databases">
        <title>The Genome Sequence of Loa loa.</title>
        <authorList>
            <consortium name="The Broad Institute Genome Sequencing Platform"/>
            <consortium name="Broad Institute Genome Sequencing Center for Infectious Disease"/>
            <person name="Nutman T.B."/>
            <person name="Fink D.L."/>
            <person name="Russ C."/>
            <person name="Young S."/>
            <person name="Zeng Q."/>
            <person name="Gargeya S."/>
            <person name="Alvarado L."/>
            <person name="Berlin A."/>
            <person name="Chapman S.B."/>
            <person name="Chen Z."/>
            <person name="Freedman E."/>
            <person name="Gellesch M."/>
            <person name="Goldberg J."/>
            <person name="Griggs A."/>
            <person name="Gujja S."/>
            <person name="Heilman E.R."/>
            <person name="Heiman D."/>
            <person name="Howarth C."/>
            <person name="Mehta T."/>
            <person name="Neiman D."/>
            <person name="Pearson M."/>
            <person name="Roberts A."/>
            <person name="Saif S."/>
            <person name="Shea T."/>
            <person name="Shenoy N."/>
            <person name="Sisk P."/>
            <person name="Stolte C."/>
            <person name="Sykes S."/>
            <person name="White J."/>
            <person name="Yandava C."/>
            <person name="Haas B."/>
            <person name="Henn M.R."/>
            <person name="Nusbaum C."/>
            <person name="Birren B."/>
        </authorList>
    </citation>
    <scope>NUCLEOTIDE SEQUENCE [LARGE SCALE GENOMIC DNA]</scope>
</reference>
<name>A0A1S0UDN6_LOALO</name>
<dbReference type="OrthoDB" id="415411at2759"/>
<keyword evidence="1" id="KW-0378">Hydrolase</keyword>
<proteinExistence type="predicted"/>
<keyword evidence="2" id="KW-0325">Glycoprotein</keyword>
<dbReference type="CTD" id="9946608"/>
<accession>A0A1S0UDN6</accession>
<evidence type="ECO:0000256" key="1">
    <source>
        <dbReference type="ARBA" id="ARBA00022801"/>
    </source>
</evidence>
<dbReference type="SUPFAM" id="SSF53649">
    <property type="entry name" value="Alkaline phosphatase-like"/>
    <property type="match status" value="1"/>
</dbReference>
<dbReference type="EMBL" id="JH712721">
    <property type="protein sequence ID" value="EJD73685.1"/>
    <property type="molecule type" value="Genomic_DNA"/>
</dbReference>
<dbReference type="Gene3D" id="3.30.1360.180">
    <property type="match status" value="1"/>
</dbReference>
<dbReference type="InParanoid" id="A0A1S0UDN6"/>
<dbReference type="InterPro" id="IPR017850">
    <property type="entry name" value="Alkaline_phosphatase_core_sf"/>
</dbReference>
<dbReference type="FunCoup" id="A0A1S0UDN6">
    <property type="interactions" value="245"/>
</dbReference>
<dbReference type="RefSeq" id="XP_020304639.1">
    <property type="nucleotide sequence ID" value="XM_020451565.1"/>
</dbReference>
<dbReference type="InterPro" id="IPR002591">
    <property type="entry name" value="Phosphodiest/P_Trfase"/>
</dbReference>
<dbReference type="GO" id="GO:0031674">
    <property type="term" value="C:I band"/>
    <property type="evidence" value="ECO:0007669"/>
    <property type="project" value="TreeGrafter"/>
</dbReference>
<dbReference type="Pfam" id="PF01663">
    <property type="entry name" value="Phosphodiest"/>
    <property type="match status" value="1"/>
</dbReference>
<dbReference type="SMART" id="SM00477">
    <property type="entry name" value="NUC"/>
    <property type="match status" value="1"/>
</dbReference>
<dbReference type="GO" id="GO:0016787">
    <property type="term" value="F:hydrolase activity"/>
    <property type="evidence" value="ECO:0007669"/>
    <property type="project" value="UniProtKB-KW"/>
</dbReference>
<feature type="domain" description="ENPP1-3/EXOG-like endonuclease/phosphodiesterase" evidence="3">
    <location>
        <begin position="378"/>
        <end position="594"/>
    </location>
</feature>
<dbReference type="InterPro" id="IPR044929">
    <property type="entry name" value="DNA/RNA_non-sp_Endonuclease_sf"/>
</dbReference>
<dbReference type="CDD" id="cd16018">
    <property type="entry name" value="Enpp"/>
    <property type="match status" value="1"/>
</dbReference>